<organism evidence="9 10">
    <name type="scientific">Sphingobacterium deserti</name>
    <dbReference type="NCBI Taxonomy" id="1229276"/>
    <lineage>
        <taxon>Bacteria</taxon>
        <taxon>Pseudomonadati</taxon>
        <taxon>Bacteroidota</taxon>
        <taxon>Sphingobacteriia</taxon>
        <taxon>Sphingobacteriales</taxon>
        <taxon>Sphingobacteriaceae</taxon>
        <taxon>Sphingobacterium</taxon>
    </lineage>
</organism>
<feature type="domain" description="RagB/SusD" evidence="7">
    <location>
        <begin position="271"/>
        <end position="570"/>
    </location>
</feature>
<gene>
    <name evidence="9" type="ORF">DI53_3329</name>
</gene>
<dbReference type="InterPro" id="IPR011990">
    <property type="entry name" value="TPR-like_helical_dom_sf"/>
</dbReference>
<protein>
    <submittedName>
        <fullName evidence="9">RagB/SusD domain-containing protein</fullName>
    </submittedName>
</protein>
<reference evidence="10" key="1">
    <citation type="submission" date="2014-04" db="EMBL/GenBank/DDBJ databases">
        <title>Whole-Genome optical mapping and complete genome sequence of Sphingobacterium deserti sp. nov., a new spaces isolated from desert in the west of China.</title>
        <authorList>
            <person name="Teng C."/>
            <person name="Zhou Z."/>
            <person name="Li X."/>
            <person name="Chen M."/>
            <person name="Lin M."/>
            <person name="Wang L."/>
            <person name="Su S."/>
            <person name="Zhang C."/>
            <person name="Zhang W."/>
        </authorList>
    </citation>
    <scope>NUCLEOTIDE SEQUENCE [LARGE SCALE GENOMIC DNA]</scope>
    <source>
        <strain evidence="10">ACCC05744</strain>
    </source>
</reference>
<comment type="similarity">
    <text evidence="2">Belongs to the SusD family.</text>
</comment>
<dbReference type="EMBL" id="JJMU01000062">
    <property type="protein sequence ID" value="KGE12892.1"/>
    <property type="molecule type" value="Genomic_DNA"/>
</dbReference>
<evidence type="ECO:0000313" key="10">
    <source>
        <dbReference type="Proteomes" id="UP000031802"/>
    </source>
</evidence>
<dbReference type="OrthoDB" id="9792139at2"/>
<dbReference type="RefSeq" id="WP_037502201.1">
    <property type="nucleotide sequence ID" value="NZ_JJMU01000062.1"/>
</dbReference>
<dbReference type="AlphaFoldDB" id="A0A0B8SZ50"/>
<proteinExistence type="inferred from homology"/>
<dbReference type="GO" id="GO:0009279">
    <property type="term" value="C:cell outer membrane"/>
    <property type="evidence" value="ECO:0007669"/>
    <property type="project" value="UniProtKB-SubCell"/>
</dbReference>
<evidence type="ECO:0000256" key="3">
    <source>
        <dbReference type="ARBA" id="ARBA00022729"/>
    </source>
</evidence>
<comment type="subcellular location">
    <subcellularLocation>
        <location evidence="1">Cell outer membrane</location>
    </subcellularLocation>
</comment>
<keyword evidence="4" id="KW-0472">Membrane</keyword>
<feature type="signal peptide" evidence="6">
    <location>
        <begin position="1"/>
        <end position="21"/>
    </location>
</feature>
<comment type="caution">
    <text evidence="9">The sequence shown here is derived from an EMBL/GenBank/DDBJ whole genome shotgun (WGS) entry which is preliminary data.</text>
</comment>
<dbReference type="InterPro" id="IPR012944">
    <property type="entry name" value="SusD_RagB_dom"/>
</dbReference>
<dbReference type="Pfam" id="PF07980">
    <property type="entry name" value="SusD_RagB"/>
    <property type="match status" value="1"/>
</dbReference>
<evidence type="ECO:0000256" key="2">
    <source>
        <dbReference type="ARBA" id="ARBA00006275"/>
    </source>
</evidence>
<evidence type="ECO:0000256" key="1">
    <source>
        <dbReference type="ARBA" id="ARBA00004442"/>
    </source>
</evidence>
<dbReference type="eggNOG" id="COG0702">
    <property type="taxonomic scope" value="Bacteria"/>
</dbReference>
<evidence type="ECO:0000259" key="8">
    <source>
        <dbReference type="Pfam" id="PF14322"/>
    </source>
</evidence>
<dbReference type="STRING" id="1229276.DI53_3329"/>
<feature type="chain" id="PRO_5002124288" evidence="6">
    <location>
        <begin position="22"/>
        <end position="571"/>
    </location>
</feature>
<name>A0A0B8SZ50_9SPHI</name>
<evidence type="ECO:0000256" key="4">
    <source>
        <dbReference type="ARBA" id="ARBA00023136"/>
    </source>
</evidence>
<dbReference type="Proteomes" id="UP000031802">
    <property type="component" value="Unassembled WGS sequence"/>
</dbReference>
<reference evidence="9 10" key="2">
    <citation type="journal article" date="2015" name="PLoS ONE">
        <title>Whole-Genome Optical Mapping and Finished Genome Sequence of Sphingobacterium deserti sp. nov., a New Species Isolated from the Western Desert of China.</title>
        <authorList>
            <person name="Teng C."/>
            <person name="Zhou Z."/>
            <person name="Molnar I."/>
            <person name="Li X."/>
            <person name="Tang R."/>
            <person name="Chen M."/>
            <person name="Wang L."/>
            <person name="Su S."/>
            <person name="Zhang W."/>
            <person name="Lin M."/>
        </authorList>
    </citation>
    <scope>NUCLEOTIDE SEQUENCE [LARGE SCALE GENOMIC DNA]</scope>
    <source>
        <strain evidence="10">ACCC05744</strain>
    </source>
</reference>
<keyword evidence="10" id="KW-1185">Reference proteome</keyword>
<feature type="domain" description="SusD-like N-terminal" evidence="8">
    <location>
        <begin position="72"/>
        <end position="233"/>
    </location>
</feature>
<dbReference type="Gene3D" id="1.25.40.390">
    <property type="match status" value="1"/>
</dbReference>
<evidence type="ECO:0000313" key="9">
    <source>
        <dbReference type="EMBL" id="KGE12892.1"/>
    </source>
</evidence>
<keyword evidence="5" id="KW-0998">Cell outer membrane</keyword>
<sequence>MKKYALYIATLCFGLSLSGCGKDFLNKNPQGALSEEQVINSEGVEANLLGAYGLLNGNVSGTWGNSSSAPSQWLFGEVASDNAHKGSELADDPSMNRIEMLIPNPANVHLSQMWQAYYEGIARCNRTIALLRRDQGEENTISAARAVEIEAESRMLRAHYYFYLWRVFRNIPWVDENTSPDEARIIPNDADVYPNIIADAQFAVENLPDAKINGEMGRMDRTTAKAYLGKLYLYQANYGLALPLFKEVIGGKDITGMPFQNNFNVDTEDGPEVVMASKHAINPDGSGDNANVGDMLAGVHGTSPVGCCGFHQPSFDLVNAYKVDASGLPYLNREYRVDPYLSDFGQTDDEKAAYVVDTAIRFDPRLDYTVGRRGIPYLDYGVMPGDAWIRMVNWGGPFIGIKAMINQSQFASNAVPGLPYVTGLDVNIIRLADVILMAAECEVELGNLNGAMAYVNAIRLRAATLPPKQVNGVTMATYVVQPYASFPDATYARNAVRMERRLELAMEGHRFYDLVRWGIVKETIESYSAFESQYLPVYGGVVFLPHSAYFPIPQIEIDRSAGTLIQNDGYR</sequence>
<dbReference type="PROSITE" id="PS51257">
    <property type="entry name" value="PROKAR_LIPOPROTEIN"/>
    <property type="match status" value="1"/>
</dbReference>
<dbReference type="SUPFAM" id="SSF48452">
    <property type="entry name" value="TPR-like"/>
    <property type="match status" value="1"/>
</dbReference>
<accession>A0A0B8SZ50</accession>
<dbReference type="PATRIC" id="fig|1229276.3.peg.3442"/>
<dbReference type="InterPro" id="IPR033985">
    <property type="entry name" value="SusD-like_N"/>
</dbReference>
<evidence type="ECO:0000256" key="6">
    <source>
        <dbReference type="SAM" id="SignalP"/>
    </source>
</evidence>
<evidence type="ECO:0000259" key="7">
    <source>
        <dbReference type="Pfam" id="PF07980"/>
    </source>
</evidence>
<evidence type="ECO:0000256" key="5">
    <source>
        <dbReference type="ARBA" id="ARBA00023237"/>
    </source>
</evidence>
<keyword evidence="3 6" id="KW-0732">Signal</keyword>
<dbReference type="Pfam" id="PF14322">
    <property type="entry name" value="SusD-like_3"/>
    <property type="match status" value="1"/>
</dbReference>